<feature type="region of interest" description="Disordered" evidence="1">
    <location>
        <begin position="293"/>
        <end position="312"/>
    </location>
</feature>
<dbReference type="PANTHER" id="PTHR34835:SF60">
    <property type="entry name" value="OS10G0490300 PROTEIN"/>
    <property type="match status" value="1"/>
</dbReference>
<dbReference type="AlphaFoldDB" id="Q9FWT9"/>
<reference evidence="3" key="2">
    <citation type="journal article" date="2008" name="Nucleic Acids Res.">
        <title>The rice annotation project database (RAP-DB): 2008 update.</title>
        <authorList>
            <consortium name="The rice annotation project (RAP)"/>
        </authorList>
    </citation>
    <scope>GENOME REANNOTATION</scope>
    <source>
        <strain evidence="3">cv. Nipponbare</strain>
    </source>
</reference>
<name>Q9FWT9_ORYSJ</name>
<reference evidence="3" key="1">
    <citation type="journal article" date="2005" name="Nature">
        <title>The map-based sequence of the rice genome.</title>
        <authorList>
            <consortium name="International rice genome sequencing project (IRGSP)"/>
            <person name="Matsumoto T."/>
            <person name="Wu J."/>
            <person name="Kanamori H."/>
            <person name="Katayose Y."/>
            <person name="Fujisawa M."/>
            <person name="Namiki N."/>
            <person name="Mizuno H."/>
            <person name="Yamamoto K."/>
            <person name="Antonio B.A."/>
            <person name="Baba T."/>
            <person name="Sakata K."/>
            <person name="Nagamura Y."/>
            <person name="Aoki H."/>
            <person name="Arikawa K."/>
            <person name="Arita K."/>
            <person name="Bito T."/>
            <person name="Chiden Y."/>
            <person name="Fujitsuka N."/>
            <person name="Fukunaka R."/>
            <person name="Hamada M."/>
            <person name="Harada C."/>
            <person name="Hayashi A."/>
            <person name="Hijishita S."/>
            <person name="Honda M."/>
            <person name="Hosokawa S."/>
            <person name="Ichikawa Y."/>
            <person name="Idonuma A."/>
            <person name="Iijima M."/>
            <person name="Ikeda M."/>
            <person name="Ikeno M."/>
            <person name="Ito K."/>
            <person name="Ito S."/>
            <person name="Ito T."/>
            <person name="Ito Y."/>
            <person name="Ito Y."/>
            <person name="Iwabuchi A."/>
            <person name="Kamiya K."/>
            <person name="Karasawa W."/>
            <person name="Kurita K."/>
            <person name="Katagiri S."/>
            <person name="Kikuta A."/>
            <person name="Kobayashi H."/>
            <person name="Kobayashi N."/>
            <person name="Machita K."/>
            <person name="Maehara T."/>
            <person name="Masukawa M."/>
            <person name="Mizubayashi T."/>
            <person name="Mukai Y."/>
            <person name="Nagasaki H."/>
            <person name="Nagata Y."/>
            <person name="Naito S."/>
            <person name="Nakashima M."/>
            <person name="Nakama Y."/>
            <person name="Nakamichi Y."/>
            <person name="Nakamura M."/>
            <person name="Meguro A."/>
            <person name="Negishi M."/>
            <person name="Ohta I."/>
            <person name="Ohta T."/>
            <person name="Okamoto M."/>
            <person name="Ono N."/>
            <person name="Saji S."/>
            <person name="Sakaguchi M."/>
            <person name="Sakai K."/>
            <person name="Shibata M."/>
            <person name="Shimokawa T."/>
            <person name="Song J."/>
            <person name="Takazaki Y."/>
            <person name="Terasawa K."/>
            <person name="Tsugane M."/>
            <person name="Tsuji K."/>
            <person name="Ueda S."/>
            <person name="Waki K."/>
            <person name="Yamagata H."/>
            <person name="Yamamoto M."/>
            <person name="Yamamoto S."/>
            <person name="Yamane H."/>
            <person name="Yoshiki S."/>
            <person name="Yoshihara R."/>
            <person name="Yukawa K."/>
            <person name="Zhong H."/>
            <person name="Yano M."/>
            <person name="Yuan Q."/>
            <person name="Ouyang S."/>
            <person name="Liu J."/>
            <person name="Jones K.M."/>
            <person name="Gansberger K."/>
            <person name="Moffat K."/>
            <person name="Hill J."/>
            <person name="Bera J."/>
            <person name="Fadrosh D."/>
            <person name="Jin S."/>
            <person name="Johri S."/>
            <person name="Kim M."/>
            <person name="Overton L."/>
            <person name="Reardon M."/>
            <person name="Tsitrin T."/>
            <person name="Vuong H."/>
            <person name="Weaver B."/>
            <person name="Ciecko A."/>
            <person name="Tallon L."/>
            <person name="Jackson J."/>
            <person name="Pai G."/>
            <person name="Aken S.V."/>
            <person name="Utterback T."/>
            <person name="Reidmuller S."/>
            <person name="Feldblyum T."/>
            <person name="Hsiao J."/>
            <person name="Zismann V."/>
            <person name="Iobst S."/>
            <person name="de Vazeille A.R."/>
            <person name="Buell C.R."/>
            <person name="Ying K."/>
            <person name="Li Y."/>
            <person name="Lu T."/>
            <person name="Huang Y."/>
            <person name="Zhao Q."/>
            <person name="Feng Q."/>
            <person name="Zhang L."/>
            <person name="Zhu J."/>
            <person name="Weng Q."/>
            <person name="Mu J."/>
            <person name="Lu Y."/>
            <person name="Fan D."/>
            <person name="Liu Y."/>
            <person name="Guan J."/>
            <person name="Zhang Y."/>
            <person name="Yu S."/>
            <person name="Liu X."/>
            <person name="Zhang Y."/>
            <person name="Hong G."/>
            <person name="Han B."/>
            <person name="Choisne N."/>
            <person name="Demange N."/>
            <person name="Orjeda G."/>
            <person name="Samain S."/>
            <person name="Cattolico L."/>
            <person name="Pelletier E."/>
            <person name="Couloux A."/>
            <person name="Segurens B."/>
            <person name="Wincker P."/>
            <person name="D'Hont A."/>
            <person name="Scarpelli C."/>
            <person name="Weissenbach J."/>
            <person name="Salanoubat M."/>
            <person name="Quetier F."/>
            <person name="Yu Y."/>
            <person name="Kim H.R."/>
            <person name="Rambo T."/>
            <person name="Currie J."/>
            <person name="Collura K."/>
            <person name="Luo M."/>
            <person name="Yang T."/>
            <person name="Ammiraju J.S.S."/>
            <person name="Engler F."/>
            <person name="Soderlund C."/>
            <person name="Wing R.A."/>
            <person name="Palmer L.E."/>
            <person name="de la Bastide M."/>
            <person name="Spiegel L."/>
            <person name="Nascimento L."/>
            <person name="Zutavern T."/>
            <person name="O'Shaughnessy A."/>
            <person name="Dike S."/>
            <person name="Dedhia N."/>
            <person name="Preston R."/>
            <person name="Balija V."/>
            <person name="McCombie W.R."/>
            <person name="Chow T."/>
            <person name="Chen H."/>
            <person name="Chung M."/>
            <person name="Chen C."/>
            <person name="Shaw J."/>
            <person name="Wu H."/>
            <person name="Hsiao K."/>
            <person name="Chao Y."/>
            <person name="Chu M."/>
            <person name="Cheng C."/>
            <person name="Hour A."/>
            <person name="Lee P."/>
            <person name="Lin S."/>
            <person name="Lin Y."/>
            <person name="Liou J."/>
            <person name="Liu S."/>
            <person name="Hsing Y."/>
            <person name="Raghuvanshi S."/>
            <person name="Mohanty A."/>
            <person name="Bharti A.K."/>
            <person name="Gaur A."/>
            <person name="Gupta V."/>
            <person name="Kumar D."/>
            <person name="Ravi V."/>
            <person name="Vij S."/>
            <person name="Kapur A."/>
            <person name="Khurana P."/>
            <person name="Khurana P."/>
            <person name="Khurana J.P."/>
            <person name="Tyagi A.K."/>
            <person name="Gaikwad K."/>
            <person name="Singh A."/>
            <person name="Dalal V."/>
            <person name="Srivastava S."/>
            <person name="Dixit A."/>
            <person name="Pal A.K."/>
            <person name="Ghazi I.A."/>
            <person name="Yadav M."/>
            <person name="Pandit A."/>
            <person name="Bhargava A."/>
            <person name="Sureshbabu K."/>
            <person name="Batra K."/>
            <person name="Sharma T.R."/>
            <person name="Mohapatra T."/>
            <person name="Singh N.K."/>
            <person name="Messing J."/>
            <person name="Nelson A.B."/>
            <person name="Fuks G."/>
            <person name="Kavchok S."/>
            <person name="Keizer G."/>
            <person name="Linton E."/>
            <person name="Llaca V."/>
            <person name="Song R."/>
            <person name="Tanyolac B."/>
            <person name="Young S."/>
            <person name="Ho-Il K."/>
            <person name="Hahn J.H."/>
            <person name="Sangsakoo G."/>
            <person name="Vanavichit A."/>
            <person name="de Mattos Luiz.A.T."/>
            <person name="Zimmer P.D."/>
            <person name="Malone G."/>
            <person name="Dellagostin O."/>
            <person name="de Oliveira A.C."/>
            <person name="Bevan M."/>
            <person name="Bancroft I."/>
            <person name="Minx P."/>
            <person name="Cordum H."/>
            <person name="Wilson R."/>
            <person name="Cheng Z."/>
            <person name="Jin W."/>
            <person name="Jiang J."/>
            <person name="Leong S.A."/>
            <person name="Iwama H."/>
            <person name="Gojobori T."/>
            <person name="Itoh T."/>
            <person name="Niimura Y."/>
            <person name="Fujii Y."/>
            <person name="Habara T."/>
            <person name="Sakai H."/>
            <person name="Sato Y."/>
            <person name="Wilson G."/>
            <person name="Kumar K."/>
            <person name="McCouch S."/>
            <person name="Juretic N."/>
            <person name="Hoen D."/>
            <person name="Wright S."/>
            <person name="Bruskiewich R."/>
            <person name="Bureau T."/>
            <person name="Miyao A."/>
            <person name="Hirochika H."/>
            <person name="Nishikawa T."/>
            <person name="Kadowaki K."/>
            <person name="Sugiura M."/>
            <person name="Burr B."/>
            <person name="Sasaki T."/>
        </authorList>
    </citation>
    <scope>NUCLEOTIDE SEQUENCE [LARGE SCALE GENOMIC DNA]</scope>
    <source>
        <strain evidence="3">cv. Nipponbare</strain>
    </source>
</reference>
<evidence type="ECO:0000313" key="2">
    <source>
        <dbReference type="EMBL" id="AAG13542.1"/>
    </source>
</evidence>
<dbReference type="EMBL" id="AC023240">
    <property type="protein sequence ID" value="AAG13542.1"/>
    <property type="molecule type" value="Genomic_DNA"/>
</dbReference>
<evidence type="ECO:0000256" key="1">
    <source>
        <dbReference type="SAM" id="MobiDB-lite"/>
    </source>
</evidence>
<accession>Q9FWT9</accession>
<proteinExistence type="predicted"/>
<protein>
    <submittedName>
        <fullName evidence="2">Uncharacterized protein</fullName>
    </submittedName>
</protein>
<gene>
    <name evidence="2" type="primary">OSJNBa0051D19.22</name>
</gene>
<feature type="region of interest" description="Disordered" evidence="1">
    <location>
        <begin position="1"/>
        <end position="22"/>
    </location>
</feature>
<evidence type="ECO:0000313" key="3">
    <source>
        <dbReference type="Proteomes" id="UP000000763"/>
    </source>
</evidence>
<dbReference type="PANTHER" id="PTHR34835">
    <property type="entry name" value="OS07G0283600 PROTEIN-RELATED"/>
    <property type="match status" value="1"/>
</dbReference>
<sequence>MAPAAKRNLGKAPIVDDSDESDCDGELSRRELDDIIYEIFRKEVVKDVKKEILNRKSCSHAFRYAKTVCDIFGLPSGGLEFGKDFEAGKEYILSMYGLSCLPSVRFFGDQFIKKEPLTNEKVITSFLIVALACFLCPNSSILPSTKYLTIFQDVNNLRNYDWSKFIYDWSMNYMKKFVKTNSLGGCLYMWAVVYLDNVEFGDNNVSNEIPHQNVVIEENVIENVGTSKADDDIGISSAGISAQVHVPNDNVLPHSPIHNAFHGNEDAFVSKSAVELNDSRQCDDDLNFVTPQVGNANHSKQSVDDLLDGQLP</sequence>
<dbReference type="Proteomes" id="UP000000763">
    <property type="component" value="Chromosome 10"/>
</dbReference>
<organism evidence="2 3">
    <name type="scientific">Oryza sativa subsp. japonica</name>
    <name type="common">Rice</name>
    <dbReference type="NCBI Taxonomy" id="39947"/>
    <lineage>
        <taxon>Eukaryota</taxon>
        <taxon>Viridiplantae</taxon>
        <taxon>Streptophyta</taxon>
        <taxon>Embryophyta</taxon>
        <taxon>Tracheophyta</taxon>
        <taxon>Spermatophyta</taxon>
        <taxon>Magnoliopsida</taxon>
        <taxon>Liliopsida</taxon>
        <taxon>Poales</taxon>
        <taxon>Poaceae</taxon>
        <taxon>BOP clade</taxon>
        <taxon>Oryzoideae</taxon>
        <taxon>Oryzeae</taxon>
        <taxon>Oryzinae</taxon>
        <taxon>Oryza</taxon>
        <taxon>Oryza sativa</taxon>
    </lineage>
</organism>